<evidence type="ECO:0000256" key="1">
    <source>
        <dbReference type="SAM" id="MobiDB-lite"/>
    </source>
</evidence>
<dbReference type="AlphaFoldDB" id="A0AAV7VJX6"/>
<keyword evidence="3" id="KW-1185">Reference proteome</keyword>
<protein>
    <submittedName>
        <fullName evidence="2">Uncharacterized protein</fullName>
    </submittedName>
</protein>
<comment type="caution">
    <text evidence="2">The sequence shown here is derived from an EMBL/GenBank/DDBJ whole genome shotgun (WGS) entry which is preliminary data.</text>
</comment>
<evidence type="ECO:0000313" key="3">
    <source>
        <dbReference type="Proteomes" id="UP001066276"/>
    </source>
</evidence>
<evidence type="ECO:0000313" key="2">
    <source>
        <dbReference type="EMBL" id="KAJ1200603.1"/>
    </source>
</evidence>
<gene>
    <name evidence="2" type="ORF">NDU88_004426</name>
</gene>
<feature type="compositionally biased region" description="Polar residues" evidence="1">
    <location>
        <begin position="10"/>
        <end position="19"/>
    </location>
</feature>
<proteinExistence type="predicted"/>
<accession>A0AAV7VJX6</accession>
<sequence length="107" mass="11523">MDGAGDHAQNKQPGSTLSPSGIAPALEPITVCPTVKWRRIAPPPPGSGVACHMCDFPKLVEPLPYRNHPNEELTKPSSGSTSHRRATILSSFRFFDMASPGLDLRDC</sequence>
<dbReference type="EMBL" id="JANPWB010000003">
    <property type="protein sequence ID" value="KAJ1200603.1"/>
    <property type="molecule type" value="Genomic_DNA"/>
</dbReference>
<name>A0AAV7VJX6_PLEWA</name>
<dbReference type="Proteomes" id="UP001066276">
    <property type="component" value="Chromosome 2_1"/>
</dbReference>
<organism evidence="2 3">
    <name type="scientific">Pleurodeles waltl</name>
    <name type="common">Iberian ribbed newt</name>
    <dbReference type="NCBI Taxonomy" id="8319"/>
    <lineage>
        <taxon>Eukaryota</taxon>
        <taxon>Metazoa</taxon>
        <taxon>Chordata</taxon>
        <taxon>Craniata</taxon>
        <taxon>Vertebrata</taxon>
        <taxon>Euteleostomi</taxon>
        <taxon>Amphibia</taxon>
        <taxon>Batrachia</taxon>
        <taxon>Caudata</taxon>
        <taxon>Salamandroidea</taxon>
        <taxon>Salamandridae</taxon>
        <taxon>Pleurodelinae</taxon>
        <taxon>Pleurodeles</taxon>
    </lineage>
</organism>
<reference evidence="2" key="1">
    <citation type="journal article" date="2022" name="bioRxiv">
        <title>Sequencing and chromosome-scale assembly of the giantPleurodeles waltlgenome.</title>
        <authorList>
            <person name="Brown T."/>
            <person name="Elewa A."/>
            <person name="Iarovenko S."/>
            <person name="Subramanian E."/>
            <person name="Araus A.J."/>
            <person name="Petzold A."/>
            <person name="Susuki M."/>
            <person name="Suzuki K.-i.T."/>
            <person name="Hayashi T."/>
            <person name="Toyoda A."/>
            <person name="Oliveira C."/>
            <person name="Osipova E."/>
            <person name="Leigh N.D."/>
            <person name="Simon A."/>
            <person name="Yun M.H."/>
        </authorList>
    </citation>
    <scope>NUCLEOTIDE SEQUENCE</scope>
    <source>
        <strain evidence="2">20211129_DDA</strain>
        <tissue evidence="2">Liver</tissue>
    </source>
</reference>
<feature type="region of interest" description="Disordered" evidence="1">
    <location>
        <begin position="1"/>
        <end position="24"/>
    </location>
</feature>